<gene>
    <name evidence="2" type="ORF">HMPREF9725_01658</name>
</gene>
<dbReference type="SUPFAM" id="SSF88723">
    <property type="entry name" value="PIN domain-like"/>
    <property type="match status" value="1"/>
</dbReference>
<feature type="domain" description="PIN" evidence="1">
    <location>
        <begin position="1"/>
        <end position="114"/>
    </location>
</feature>
<dbReference type="Pfam" id="PF13470">
    <property type="entry name" value="PIN_3"/>
    <property type="match status" value="1"/>
</dbReference>
<dbReference type="InterPro" id="IPR029060">
    <property type="entry name" value="PIN-like_dom_sf"/>
</dbReference>
<dbReference type="HOGENOM" id="CLU_116617_4_0_12"/>
<proteinExistence type="predicted"/>
<dbReference type="CDD" id="cd09854">
    <property type="entry name" value="PIN_VapC-like"/>
    <property type="match status" value="1"/>
</dbReference>
<evidence type="ECO:0000313" key="2">
    <source>
        <dbReference type="EMBL" id="EMB29631.1"/>
    </source>
</evidence>
<protein>
    <submittedName>
        <fullName evidence="2">PIN family putative toxin-antitoxin system toxin component</fullName>
    </submittedName>
</protein>
<dbReference type="SMART" id="SM00670">
    <property type="entry name" value="PINc"/>
    <property type="match status" value="1"/>
</dbReference>
<dbReference type="Proteomes" id="UP000011708">
    <property type="component" value="Chromosome"/>
</dbReference>
<dbReference type="AlphaFoldDB" id="M2B1X7"/>
<dbReference type="PATRIC" id="fig|999431.4.peg.1710"/>
<dbReference type="InterPro" id="IPR002850">
    <property type="entry name" value="PIN_toxin-like"/>
</dbReference>
<comment type="caution">
    <text evidence="2">The sequence shown here is derived from an EMBL/GenBank/DDBJ whole genome shotgun (WGS) entry which is preliminary data.</text>
</comment>
<reference evidence="2" key="1">
    <citation type="submission" date="2012-01" db="EMBL/GenBank/DDBJ databases">
        <title>The Genome Sequence of Treponema denticola H1-T.</title>
        <authorList>
            <consortium name="The Broad Institute Genome Sequencing Platform"/>
            <person name="Earl A."/>
            <person name="Ward D."/>
            <person name="Feldgarden M."/>
            <person name="Gevers D."/>
            <person name="Blanton J.M."/>
            <person name="Fenno C.J."/>
            <person name="Baranova O.V."/>
            <person name="Mathney J."/>
            <person name="Dewhirst F.E."/>
            <person name="Izard J."/>
            <person name="Young S.K."/>
            <person name="Zeng Q."/>
            <person name="Gargeya S."/>
            <person name="Fitzgerald M."/>
            <person name="Haas B."/>
            <person name="Abouelleil A."/>
            <person name="Alvarado L."/>
            <person name="Arachchi H.M."/>
            <person name="Berlin A."/>
            <person name="Chapman S.B."/>
            <person name="Gearin G."/>
            <person name="Goldberg J."/>
            <person name="Griggs A."/>
            <person name="Gujja S."/>
            <person name="Hansen M."/>
            <person name="Heiman D."/>
            <person name="Howarth C."/>
            <person name="Larimer J."/>
            <person name="Lui A."/>
            <person name="MacDonald P.J.P."/>
            <person name="McCowen C."/>
            <person name="Montmayeur A."/>
            <person name="Murphy C."/>
            <person name="Neiman D."/>
            <person name="Pearson M."/>
            <person name="Priest M."/>
            <person name="Roberts A."/>
            <person name="Saif S."/>
            <person name="Shea T."/>
            <person name="Sisk P."/>
            <person name="Stolte C."/>
            <person name="Sykes S."/>
            <person name="Wortman J."/>
            <person name="Nusbaum C."/>
            <person name="Birren B."/>
        </authorList>
    </citation>
    <scope>NUCLEOTIDE SEQUENCE [LARGE SCALE GENOMIC DNA]</scope>
    <source>
        <strain evidence="2">H1-T</strain>
    </source>
</reference>
<dbReference type="NCBIfam" id="TIGR00305">
    <property type="entry name" value="putative toxin-antitoxin system toxin component, PIN family"/>
    <property type="match status" value="1"/>
</dbReference>
<organism evidence="2">
    <name type="scientific">Treponema denticola H1-T</name>
    <dbReference type="NCBI Taxonomy" id="999431"/>
    <lineage>
        <taxon>Bacteria</taxon>
        <taxon>Pseudomonadati</taxon>
        <taxon>Spirochaetota</taxon>
        <taxon>Spirochaetia</taxon>
        <taxon>Spirochaetales</taxon>
        <taxon>Treponemataceae</taxon>
        <taxon>Treponema</taxon>
    </lineage>
</organism>
<accession>M2B1X7</accession>
<sequence>MRVFVDTNIVISAILFPNGKTARVFSHLLAKHTVIISSYTREESEEVFEKKFPLKKELLDIFFDGISFEEFKSPEKIDEDQYPKIQDIKDLPILVSAILSDSDILITGDKDFEDIKIDKPLIFTPTKYFDLIEEIT</sequence>
<dbReference type="PANTHER" id="PTHR34610:SF3">
    <property type="entry name" value="SSL7007 PROTEIN"/>
    <property type="match status" value="1"/>
</dbReference>
<dbReference type="EMBL" id="AGDW01000019">
    <property type="protein sequence ID" value="EMB29631.1"/>
    <property type="molecule type" value="Genomic_DNA"/>
</dbReference>
<dbReference type="PANTHER" id="PTHR34610">
    <property type="entry name" value="SSL7007 PROTEIN"/>
    <property type="match status" value="1"/>
</dbReference>
<evidence type="ECO:0000259" key="1">
    <source>
        <dbReference type="SMART" id="SM00670"/>
    </source>
</evidence>
<name>M2B1X7_TREDN</name>
<dbReference type="RefSeq" id="WP_002689010.1">
    <property type="nucleotide sequence ID" value="NZ_CM001794.1"/>
</dbReference>
<dbReference type="InterPro" id="IPR002716">
    <property type="entry name" value="PIN_dom"/>
</dbReference>